<sequence>MFCLCDHGDFPAVCSSCVSLESEWNGAIASYNIGQYRLLLLRQTDSCGCLDFMHIFNSHLLTARVTRNASIRPQNQLTSPAFSLEKLYQRQPSATTNTIKHAAKTLCL</sequence>
<dbReference type="Proteomes" id="UP001497444">
    <property type="component" value="Chromosome 6"/>
</dbReference>
<name>A0ABP0X8Q4_9BRYO</name>
<evidence type="ECO:0000313" key="1">
    <source>
        <dbReference type="EMBL" id="CAK9275497.1"/>
    </source>
</evidence>
<feature type="non-terminal residue" evidence="1">
    <location>
        <position position="1"/>
    </location>
</feature>
<reference evidence="1" key="1">
    <citation type="submission" date="2024-02" db="EMBL/GenBank/DDBJ databases">
        <authorList>
            <consortium name="ELIXIR-Norway"/>
            <consortium name="Elixir Norway"/>
        </authorList>
    </citation>
    <scope>NUCLEOTIDE SEQUENCE</scope>
</reference>
<keyword evidence="2" id="KW-1185">Reference proteome</keyword>
<protein>
    <submittedName>
        <fullName evidence="1">Uncharacterized protein</fullName>
    </submittedName>
</protein>
<feature type="non-terminal residue" evidence="1">
    <location>
        <position position="108"/>
    </location>
</feature>
<evidence type="ECO:0000313" key="2">
    <source>
        <dbReference type="Proteomes" id="UP001497444"/>
    </source>
</evidence>
<accession>A0ABP0X8Q4</accession>
<dbReference type="EMBL" id="OZ020101">
    <property type="protein sequence ID" value="CAK9275497.1"/>
    <property type="molecule type" value="Genomic_DNA"/>
</dbReference>
<gene>
    <name evidence="1" type="ORF">CSSPJE1EN1_LOCUS20975</name>
</gene>
<organism evidence="1 2">
    <name type="scientific">Sphagnum jensenii</name>
    <dbReference type="NCBI Taxonomy" id="128206"/>
    <lineage>
        <taxon>Eukaryota</taxon>
        <taxon>Viridiplantae</taxon>
        <taxon>Streptophyta</taxon>
        <taxon>Embryophyta</taxon>
        <taxon>Bryophyta</taxon>
        <taxon>Sphagnophytina</taxon>
        <taxon>Sphagnopsida</taxon>
        <taxon>Sphagnales</taxon>
        <taxon>Sphagnaceae</taxon>
        <taxon>Sphagnum</taxon>
    </lineage>
</organism>
<proteinExistence type="predicted"/>